<dbReference type="InterPro" id="IPR011009">
    <property type="entry name" value="Kinase-like_dom_sf"/>
</dbReference>
<keyword evidence="3" id="KW-1185">Reference proteome</keyword>
<sequence length="267" mass="30832">MADSIGRLIGKGNTADVFEYGDRAIKVFHDWVQPYYIEQEWKISCSIYDSGQAAPKVYDLIEFEGKTAIVFERIIGNSLKVQLMKNPLRLFKMLEMMTKLHAEVHRVSGLPLASQKFKLRHDIQHTDMLLDEDKRELVNLLKELPKGNQLCHGDFHPDNILIGDNGPVIIDWNDATSGNPLADVARTFLLLRYGGLPEKTSLQTIFRRLLSAYYLRFYIKEHGKESGEWIRKWLLPVAAARLSENVSIDEKRVLQKIIRTQLEILRR</sequence>
<evidence type="ECO:0000313" key="3">
    <source>
        <dbReference type="Proteomes" id="UP000215059"/>
    </source>
</evidence>
<dbReference type="Gene3D" id="3.90.1200.10">
    <property type="match status" value="1"/>
</dbReference>
<comment type="caution">
    <text evidence="2">The sequence shown here is derived from an EMBL/GenBank/DDBJ whole genome shotgun (WGS) entry which is preliminary data.</text>
</comment>
<evidence type="ECO:0000259" key="1">
    <source>
        <dbReference type="Pfam" id="PF01636"/>
    </source>
</evidence>
<dbReference type="OrthoDB" id="9800774at2"/>
<feature type="domain" description="Aminoglycoside phosphotransferase" evidence="1">
    <location>
        <begin position="50"/>
        <end position="192"/>
    </location>
</feature>
<dbReference type="RefSeq" id="WP_094251422.1">
    <property type="nucleotide sequence ID" value="NZ_JBHLXL010000001.1"/>
</dbReference>
<proteinExistence type="predicted"/>
<accession>A0A235FDR7</accession>
<dbReference type="EMBL" id="NOII01000001">
    <property type="protein sequence ID" value="OYD59461.1"/>
    <property type="molecule type" value="Genomic_DNA"/>
</dbReference>
<protein>
    <recommendedName>
        <fullName evidence="1">Aminoglycoside phosphotransferase domain-containing protein</fullName>
    </recommendedName>
</protein>
<organism evidence="2 3">
    <name type="scientific">Fictibacillus aquaticus</name>
    <dbReference type="NCBI Taxonomy" id="2021314"/>
    <lineage>
        <taxon>Bacteria</taxon>
        <taxon>Bacillati</taxon>
        <taxon>Bacillota</taxon>
        <taxon>Bacilli</taxon>
        <taxon>Bacillales</taxon>
        <taxon>Fictibacillaceae</taxon>
        <taxon>Fictibacillus</taxon>
    </lineage>
</organism>
<reference evidence="2 3" key="1">
    <citation type="submission" date="2017-07" db="EMBL/GenBank/DDBJ databases">
        <title>Fictibacillus sp. nov. GDSW-R2A3 Genome sequencing and assembly.</title>
        <authorList>
            <person name="Mayilraj S."/>
        </authorList>
    </citation>
    <scope>NUCLEOTIDE SEQUENCE [LARGE SCALE GENOMIC DNA]</scope>
    <source>
        <strain evidence="2 3">GDSW-R2A3</strain>
    </source>
</reference>
<gene>
    <name evidence="2" type="ORF">CGZ90_06110</name>
</gene>
<dbReference type="InterPro" id="IPR002575">
    <property type="entry name" value="Aminoglycoside_PTrfase"/>
</dbReference>
<dbReference type="Proteomes" id="UP000215059">
    <property type="component" value="Unassembled WGS sequence"/>
</dbReference>
<dbReference type="SUPFAM" id="SSF56112">
    <property type="entry name" value="Protein kinase-like (PK-like)"/>
    <property type="match status" value="1"/>
</dbReference>
<dbReference type="AlphaFoldDB" id="A0A235FDR7"/>
<dbReference type="Pfam" id="PF01636">
    <property type="entry name" value="APH"/>
    <property type="match status" value="1"/>
</dbReference>
<name>A0A235FDR7_9BACL</name>
<evidence type="ECO:0000313" key="2">
    <source>
        <dbReference type="EMBL" id="OYD59461.1"/>
    </source>
</evidence>